<dbReference type="PANTHER" id="PTHR21444:SF14">
    <property type="entry name" value="COILED-COIL DOMAIN-CONTAINING PROTEIN 180"/>
    <property type="match status" value="1"/>
</dbReference>
<proteinExistence type="predicted"/>
<feature type="compositionally biased region" description="Basic and acidic residues" evidence="1">
    <location>
        <begin position="28"/>
        <end position="50"/>
    </location>
</feature>
<keyword evidence="4" id="KW-1185">Reference proteome</keyword>
<name>A0ABQ7SDH4_PHRPL</name>
<sequence length="891" mass="102477">MENSLTKDSENQEDQRVDLAGDAEEEERQSVLEHKSEDQQARKEHVKEEYEIANAEESEKPGEMASESEGLGIPGEGASFILESDHLEKSDAESSSVQEAEDAAGHAAISLSFSLLDSTNPSMEFFTTSHGNTYRVFTFLRKSRIKKPEKYYAGRLKDCILPSYLEQAYLSESFLTDVRKQIRLQFFEHLEKWFADISSQASTTVAAKKEELQSELQLRIHLHEPRRGRIEKDIYHIRMAELRLHSERLVRHCAGVVEALNKERSAFFKLREDQNHLSKTFRHRIQDMENIFLTESRADKLVSLSNNLHIELLNHVEVMQLSLRSYRQYLEEALGKLREANTDFLKACRLFSNGGNFSPEELEVFIKRLQKESGRIDFVEGLIMIDMEKMESSYLEQATEVISKFENRFRYLTMDRVFMEKIQRFLTNIQVKIKSEVAKSNLQTQTLNSLLEKLVLRIDACIHPNVDKESVTPEGLYESTKFVMDELKKRSKYLDCLLLLSLEPVISIVQDPQTQTSFTVSIQSDFLLQESKMTIMGVECTALMNPSRMGKPAFDDAALSVVKHLTGFQRLRRMADSSQERERSQSIGGEGQVPSPPSGGVQADSIQGGQNVVPVPVKNTSSTQKYTKITRADRKLQIFGDKPKETDNDHFKGIIFNILWDNFDNLMAIAEDFYKKDKHQITRPEYLQETYDQCIDVLGQKLLMYQQQADEYHVACISEFRDQLKRFEEELPHVIRLVIGKHLKDHEQLLIESTEQIRRQLQSQLQKWDVAKDKTKAKLCPTLGHPHNLPLLEALCQEEAEREKDQVEGIRLCTKQLEACVIECAQKFVLALATCTEKVLMELDQSLTIDDVQMGKIENPREKTSTLIRRKKAGLSLEMEECRLLAQRGSR</sequence>
<feature type="compositionally biased region" description="Basic and acidic residues" evidence="1">
    <location>
        <begin position="573"/>
        <end position="584"/>
    </location>
</feature>
<reference evidence="3 4" key="1">
    <citation type="journal article" date="2022" name="Gigascience">
        <title>A chromosome-level genome assembly and annotation of the desert horned lizard, Phrynosoma platyrhinos, provides insight into chromosomal rearrangements among reptiles.</title>
        <authorList>
            <person name="Koochekian N."/>
            <person name="Ascanio A."/>
            <person name="Farleigh K."/>
            <person name="Card D.C."/>
            <person name="Schield D.R."/>
            <person name="Castoe T.A."/>
            <person name="Jezkova T."/>
        </authorList>
    </citation>
    <scope>NUCLEOTIDE SEQUENCE [LARGE SCALE GENOMIC DNA]</scope>
    <source>
        <strain evidence="3">NK-2021</strain>
    </source>
</reference>
<feature type="region of interest" description="Disordered" evidence="1">
    <location>
        <begin position="572"/>
        <end position="617"/>
    </location>
</feature>
<comment type="caution">
    <text evidence="3">The sequence shown here is derived from an EMBL/GenBank/DDBJ whole genome shotgun (WGS) entry which is preliminary data.</text>
</comment>
<protein>
    <recommendedName>
        <fullName evidence="2">DUF4456 domain-containing protein</fullName>
    </recommendedName>
</protein>
<evidence type="ECO:0000313" key="4">
    <source>
        <dbReference type="Proteomes" id="UP000826234"/>
    </source>
</evidence>
<dbReference type="InterPro" id="IPR027914">
    <property type="entry name" value="DUF4456"/>
</dbReference>
<feature type="domain" description="DUF4456" evidence="2">
    <location>
        <begin position="668"/>
        <end position="870"/>
    </location>
</feature>
<evidence type="ECO:0000313" key="3">
    <source>
        <dbReference type="EMBL" id="KAH0615378.1"/>
    </source>
</evidence>
<feature type="compositionally biased region" description="Basic and acidic residues" evidence="1">
    <location>
        <begin position="1"/>
        <end position="19"/>
    </location>
</feature>
<dbReference type="Pfam" id="PF14644">
    <property type="entry name" value="DUF4456"/>
    <property type="match status" value="1"/>
</dbReference>
<dbReference type="PANTHER" id="PTHR21444">
    <property type="entry name" value="COILED-COIL DOMAIN-CONTAINING PROTEIN 180"/>
    <property type="match status" value="1"/>
</dbReference>
<feature type="region of interest" description="Disordered" evidence="1">
    <location>
        <begin position="1"/>
        <end position="77"/>
    </location>
</feature>
<dbReference type="EMBL" id="JAIPUX010005291">
    <property type="protein sequence ID" value="KAH0615378.1"/>
    <property type="molecule type" value="Genomic_DNA"/>
</dbReference>
<accession>A0ABQ7SDH4</accession>
<dbReference type="Proteomes" id="UP000826234">
    <property type="component" value="Unassembled WGS sequence"/>
</dbReference>
<organism evidence="3 4">
    <name type="scientific">Phrynosoma platyrhinos</name>
    <name type="common">Desert horned lizard</name>
    <dbReference type="NCBI Taxonomy" id="52577"/>
    <lineage>
        <taxon>Eukaryota</taxon>
        <taxon>Metazoa</taxon>
        <taxon>Chordata</taxon>
        <taxon>Craniata</taxon>
        <taxon>Vertebrata</taxon>
        <taxon>Euteleostomi</taxon>
        <taxon>Lepidosauria</taxon>
        <taxon>Squamata</taxon>
        <taxon>Bifurcata</taxon>
        <taxon>Unidentata</taxon>
        <taxon>Episquamata</taxon>
        <taxon>Toxicofera</taxon>
        <taxon>Iguania</taxon>
        <taxon>Phrynosomatidae</taxon>
        <taxon>Phrynosomatinae</taxon>
        <taxon>Phrynosoma</taxon>
    </lineage>
</organism>
<evidence type="ECO:0000256" key="1">
    <source>
        <dbReference type="SAM" id="MobiDB-lite"/>
    </source>
</evidence>
<gene>
    <name evidence="3" type="ORF">JD844_004560</name>
</gene>
<evidence type="ECO:0000259" key="2">
    <source>
        <dbReference type="Pfam" id="PF14644"/>
    </source>
</evidence>